<dbReference type="InterPro" id="IPR029151">
    <property type="entry name" value="Sensor-like_sf"/>
</dbReference>
<evidence type="ECO:0000256" key="12">
    <source>
        <dbReference type="ARBA" id="ARBA00023136"/>
    </source>
</evidence>
<feature type="transmembrane region" description="Helical" evidence="14">
    <location>
        <begin position="40"/>
        <end position="65"/>
    </location>
</feature>
<keyword evidence="8" id="KW-0378">Hydrolase</keyword>
<dbReference type="InterPro" id="IPR036457">
    <property type="entry name" value="PPM-type-like_dom_sf"/>
</dbReference>
<dbReference type="SUPFAM" id="SSF55781">
    <property type="entry name" value="GAF domain-like"/>
    <property type="match status" value="1"/>
</dbReference>
<keyword evidence="11" id="KW-0902">Two-component regulatory system</keyword>
<evidence type="ECO:0000256" key="13">
    <source>
        <dbReference type="SAM" id="MobiDB-lite"/>
    </source>
</evidence>
<keyword evidence="9" id="KW-0067">ATP-binding</keyword>
<dbReference type="Pfam" id="PF17203">
    <property type="entry name" value="sCache_3_2"/>
    <property type="match status" value="1"/>
</dbReference>
<dbReference type="Gene3D" id="3.60.40.10">
    <property type="entry name" value="PPM-type phosphatase domain"/>
    <property type="match status" value="1"/>
</dbReference>
<evidence type="ECO:0000256" key="6">
    <source>
        <dbReference type="ARBA" id="ARBA00022741"/>
    </source>
</evidence>
<dbReference type="InterPro" id="IPR029016">
    <property type="entry name" value="GAF-like_dom_sf"/>
</dbReference>
<dbReference type="EMBL" id="JBEPCU010000128">
    <property type="protein sequence ID" value="MER6977466.1"/>
    <property type="molecule type" value="Genomic_DNA"/>
</dbReference>
<dbReference type="InterPro" id="IPR003018">
    <property type="entry name" value="GAF"/>
</dbReference>
<keyword evidence="10 14" id="KW-1133">Transmembrane helix</keyword>
<feature type="domain" description="GAF" evidence="15">
    <location>
        <begin position="365"/>
        <end position="539"/>
    </location>
</feature>
<feature type="compositionally biased region" description="Basic and acidic residues" evidence="13">
    <location>
        <begin position="15"/>
        <end position="24"/>
    </location>
</feature>
<evidence type="ECO:0000313" key="16">
    <source>
        <dbReference type="EMBL" id="MER6977466.1"/>
    </source>
</evidence>
<feature type="non-terminal residue" evidence="16">
    <location>
        <position position="605"/>
    </location>
</feature>
<dbReference type="Gene3D" id="3.30.450.20">
    <property type="entry name" value="PAS domain"/>
    <property type="match status" value="2"/>
</dbReference>
<accession>A0ABV1VZX2</accession>
<organism evidence="16 17">
    <name type="scientific">Streptomyces carpinensis</name>
    <dbReference type="NCBI Taxonomy" id="66369"/>
    <lineage>
        <taxon>Bacteria</taxon>
        <taxon>Bacillati</taxon>
        <taxon>Actinomycetota</taxon>
        <taxon>Actinomycetes</taxon>
        <taxon>Kitasatosporales</taxon>
        <taxon>Streptomycetaceae</taxon>
        <taxon>Streptomyces</taxon>
    </lineage>
</organism>
<evidence type="ECO:0000313" key="17">
    <source>
        <dbReference type="Proteomes" id="UP001458415"/>
    </source>
</evidence>
<dbReference type="SUPFAM" id="SSF103190">
    <property type="entry name" value="Sensory domain-like"/>
    <property type="match status" value="1"/>
</dbReference>
<comment type="subcellular location">
    <subcellularLocation>
        <location evidence="1">Cell membrane</location>
        <topology evidence="1">Multi-pass membrane protein</topology>
    </subcellularLocation>
</comment>
<evidence type="ECO:0000256" key="1">
    <source>
        <dbReference type="ARBA" id="ARBA00004651"/>
    </source>
</evidence>
<dbReference type="SMART" id="SM00065">
    <property type="entry name" value="GAF"/>
    <property type="match status" value="1"/>
</dbReference>
<name>A0ABV1VZX2_9ACTN</name>
<dbReference type="PANTHER" id="PTHR43156:SF2">
    <property type="entry name" value="STAGE II SPORULATION PROTEIN E"/>
    <property type="match status" value="1"/>
</dbReference>
<keyword evidence="5 14" id="KW-0812">Transmembrane</keyword>
<keyword evidence="6" id="KW-0547">Nucleotide-binding</keyword>
<evidence type="ECO:0000256" key="7">
    <source>
        <dbReference type="ARBA" id="ARBA00022777"/>
    </source>
</evidence>
<dbReference type="InterPro" id="IPR033463">
    <property type="entry name" value="sCache_3"/>
</dbReference>
<feature type="region of interest" description="Disordered" evidence="13">
    <location>
        <begin position="1"/>
        <end position="30"/>
    </location>
</feature>
<protein>
    <submittedName>
        <fullName evidence="16">GAF domain-containing protein</fullName>
    </submittedName>
</protein>
<sequence length="605" mass="65381">MHRREPRRSGTARPTRTEDERDASQRPPARLPSVLHVRSVAGQVLILQVAVVLLLVVAAVVALVLQARSTSLQEARDRSRVAAETFAHAPGTLQAMKSPDPSALLQPRAEEARKLSRVNYIIAFSPSGIRWTHPDPRLIGRRVVGSYADALAGKVHQATYDTPGVGRAVDTMVPVMDTDGKVVGLVSAGITVKRVQHRVTEQLPLLLGSAAGGLVLVTTGSTLVSRRLRRQTHGLEPAQMTRMYEHHDAVLHSVREGVLVISGEGRLLLANDEARRLLDLPDDADGHRVTDLGLAPRTAALLASGVAATDEVLLEGRRLLAVNLRPTAPHGGPTGSVATLRDTTELRVLAGRARKARDRLQLLYDAGLRIGTTLDVVRTSEELAEVAVPRFADFATVDLPDAVRRGDEPDTGSLAMHRTAVRGVRDGHSLYPVNAEITFLPTMPQARGLQSGHAVLEPDLRAARGWQALDPERARRMLDFGIHSLISVPLQARGVVLGMADFWRSDKDAFAEEDLAFAEELAARAAVAIDNARRYTREHAMAVTLQRSLLPSALPEQSALEVAHRYLPAQGGVSGDWFDVIPLPGARVALGRQVAVGHLQGRLLG</sequence>
<dbReference type="Pfam" id="PF13185">
    <property type="entry name" value="GAF_2"/>
    <property type="match status" value="1"/>
</dbReference>
<evidence type="ECO:0000256" key="8">
    <source>
        <dbReference type="ARBA" id="ARBA00022801"/>
    </source>
</evidence>
<evidence type="ECO:0000256" key="9">
    <source>
        <dbReference type="ARBA" id="ARBA00022840"/>
    </source>
</evidence>
<keyword evidence="7" id="KW-0418">Kinase</keyword>
<dbReference type="InterPro" id="IPR052016">
    <property type="entry name" value="Bact_Sigma-Reg"/>
</dbReference>
<comment type="caution">
    <text evidence="16">The sequence shown here is derived from an EMBL/GenBank/DDBJ whole genome shotgun (WGS) entry which is preliminary data.</text>
</comment>
<evidence type="ECO:0000256" key="10">
    <source>
        <dbReference type="ARBA" id="ARBA00022989"/>
    </source>
</evidence>
<keyword evidence="12 14" id="KW-0472">Membrane</keyword>
<keyword evidence="2" id="KW-1003">Cell membrane</keyword>
<dbReference type="InterPro" id="IPR035965">
    <property type="entry name" value="PAS-like_dom_sf"/>
</dbReference>
<evidence type="ECO:0000259" key="15">
    <source>
        <dbReference type="SMART" id="SM00065"/>
    </source>
</evidence>
<gene>
    <name evidence="16" type="ORF">ABT317_10685</name>
</gene>
<keyword evidence="3" id="KW-0597">Phosphoprotein</keyword>
<reference evidence="16 17" key="1">
    <citation type="submission" date="2024-06" db="EMBL/GenBank/DDBJ databases">
        <title>The Natural Products Discovery Center: Release of the First 8490 Sequenced Strains for Exploring Actinobacteria Biosynthetic Diversity.</title>
        <authorList>
            <person name="Kalkreuter E."/>
            <person name="Kautsar S.A."/>
            <person name="Yang D."/>
            <person name="Bader C.D."/>
            <person name="Teijaro C.N."/>
            <person name="Fluegel L."/>
            <person name="Davis C.M."/>
            <person name="Simpson J.R."/>
            <person name="Lauterbach L."/>
            <person name="Steele A.D."/>
            <person name="Gui C."/>
            <person name="Meng S."/>
            <person name="Li G."/>
            <person name="Viehrig K."/>
            <person name="Ye F."/>
            <person name="Su P."/>
            <person name="Kiefer A.F."/>
            <person name="Nichols A."/>
            <person name="Cepeda A.J."/>
            <person name="Yan W."/>
            <person name="Fan B."/>
            <person name="Jiang Y."/>
            <person name="Adhikari A."/>
            <person name="Zheng C.-J."/>
            <person name="Schuster L."/>
            <person name="Cowan T.M."/>
            <person name="Smanski M.J."/>
            <person name="Chevrette M.G."/>
            <person name="De Carvalho L.P.S."/>
            <person name="Shen B."/>
        </authorList>
    </citation>
    <scope>NUCLEOTIDE SEQUENCE [LARGE SCALE GENOMIC DNA]</scope>
    <source>
        <strain evidence="16 17">NPDC000634</strain>
    </source>
</reference>
<dbReference type="Proteomes" id="UP001458415">
    <property type="component" value="Unassembled WGS sequence"/>
</dbReference>
<dbReference type="SUPFAM" id="SSF55785">
    <property type="entry name" value="PYP-like sensor domain (PAS domain)"/>
    <property type="match status" value="1"/>
</dbReference>
<evidence type="ECO:0000256" key="14">
    <source>
        <dbReference type="SAM" id="Phobius"/>
    </source>
</evidence>
<evidence type="ECO:0000256" key="4">
    <source>
        <dbReference type="ARBA" id="ARBA00022679"/>
    </source>
</evidence>
<evidence type="ECO:0000256" key="11">
    <source>
        <dbReference type="ARBA" id="ARBA00023012"/>
    </source>
</evidence>
<dbReference type="PANTHER" id="PTHR43156">
    <property type="entry name" value="STAGE II SPORULATION PROTEIN E-RELATED"/>
    <property type="match status" value="1"/>
</dbReference>
<dbReference type="Gene3D" id="3.30.450.40">
    <property type="match status" value="1"/>
</dbReference>
<keyword evidence="4" id="KW-0808">Transferase</keyword>
<evidence type="ECO:0000256" key="5">
    <source>
        <dbReference type="ARBA" id="ARBA00022692"/>
    </source>
</evidence>
<evidence type="ECO:0000256" key="2">
    <source>
        <dbReference type="ARBA" id="ARBA00022475"/>
    </source>
</evidence>
<proteinExistence type="predicted"/>
<evidence type="ECO:0000256" key="3">
    <source>
        <dbReference type="ARBA" id="ARBA00022553"/>
    </source>
</evidence>
<keyword evidence="17" id="KW-1185">Reference proteome</keyword>